<dbReference type="EMBL" id="LGRX02004319">
    <property type="protein sequence ID" value="KAK3280639.1"/>
    <property type="molecule type" value="Genomic_DNA"/>
</dbReference>
<dbReference type="AlphaFoldDB" id="A0AAE0LDD5"/>
<protein>
    <submittedName>
        <fullName evidence="1">Uncharacterized protein</fullName>
    </submittedName>
</protein>
<reference evidence="1 2" key="1">
    <citation type="journal article" date="2015" name="Genome Biol. Evol.">
        <title>Comparative Genomics of a Bacterivorous Green Alga Reveals Evolutionary Causalities and Consequences of Phago-Mixotrophic Mode of Nutrition.</title>
        <authorList>
            <person name="Burns J.A."/>
            <person name="Paasch A."/>
            <person name="Narechania A."/>
            <person name="Kim E."/>
        </authorList>
    </citation>
    <scope>NUCLEOTIDE SEQUENCE [LARGE SCALE GENOMIC DNA]</scope>
    <source>
        <strain evidence="1 2">PLY_AMNH</strain>
    </source>
</reference>
<dbReference type="Proteomes" id="UP001190700">
    <property type="component" value="Unassembled WGS sequence"/>
</dbReference>
<accession>A0AAE0LDD5</accession>
<gene>
    <name evidence="1" type="ORF">CYMTET_11532</name>
</gene>
<proteinExistence type="predicted"/>
<organism evidence="1 2">
    <name type="scientific">Cymbomonas tetramitiformis</name>
    <dbReference type="NCBI Taxonomy" id="36881"/>
    <lineage>
        <taxon>Eukaryota</taxon>
        <taxon>Viridiplantae</taxon>
        <taxon>Chlorophyta</taxon>
        <taxon>Pyramimonadophyceae</taxon>
        <taxon>Pyramimonadales</taxon>
        <taxon>Pyramimonadaceae</taxon>
        <taxon>Cymbomonas</taxon>
    </lineage>
</organism>
<keyword evidence="2" id="KW-1185">Reference proteome</keyword>
<sequence length="226" mass="24332">MQRVWWTEPDYPHNRVFVGRSTKSLDDIKTFNDRSSTVWHYCNALVYHSTGEDNVCGKGIRELQRLQQREFWALNAFIRLGQSIGDASALDRLDQLGAVTSTIAVGVFSAKTCSVLPVLSKMNPALIHSSAVVATAAALVWNHTIANKRPVAQGCGANFAEILGHSSICKEDRNPGLSVATAYATTFSNKAAQGYGAGARGMRGVTVPGCGGSRIVTVGFNKNETN</sequence>
<evidence type="ECO:0000313" key="1">
    <source>
        <dbReference type="EMBL" id="KAK3280639.1"/>
    </source>
</evidence>
<evidence type="ECO:0000313" key="2">
    <source>
        <dbReference type="Proteomes" id="UP001190700"/>
    </source>
</evidence>
<name>A0AAE0LDD5_9CHLO</name>
<comment type="caution">
    <text evidence="1">The sequence shown here is derived from an EMBL/GenBank/DDBJ whole genome shotgun (WGS) entry which is preliminary data.</text>
</comment>